<organism evidence="2 3">
    <name type="scientific">Aphanomyces astaci</name>
    <name type="common">Crayfish plague agent</name>
    <dbReference type="NCBI Taxonomy" id="112090"/>
    <lineage>
        <taxon>Eukaryota</taxon>
        <taxon>Sar</taxon>
        <taxon>Stramenopiles</taxon>
        <taxon>Oomycota</taxon>
        <taxon>Saprolegniomycetes</taxon>
        <taxon>Saprolegniales</taxon>
        <taxon>Verrucalvaceae</taxon>
        <taxon>Aphanomyces</taxon>
    </lineage>
</organism>
<dbReference type="EMBL" id="QUTI01018167">
    <property type="protein sequence ID" value="RLO10365.1"/>
    <property type="molecule type" value="Genomic_DNA"/>
</dbReference>
<gene>
    <name evidence="2" type="ORF">DYB28_003767</name>
</gene>
<comment type="caution">
    <text evidence="2">The sequence shown here is derived from an EMBL/GenBank/DDBJ whole genome shotgun (WGS) entry which is preliminary data.</text>
</comment>
<reference evidence="2 3" key="1">
    <citation type="journal article" date="2018" name="J. Invertebr. Pathol.">
        <title>New genotyping method for the causative agent of crayfish plague (Aphanomyces astaci) based on whole genome data.</title>
        <authorList>
            <person name="Minardi D."/>
            <person name="Studholme D.J."/>
            <person name="van der Giezen M."/>
            <person name="Pretto T."/>
            <person name="Oidtmann B."/>
        </authorList>
    </citation>
    <scope>NUCLEOTIDE SEQUENCE [LARGE SCALE GENOMIC DNA]</scope>
    <source>
        <strain evidence="2 3">KB13</strain>
    </source>
</reference>
<sequence length="74" mass="7902">MVAKTTSATITTAVLAGLDLSLHAWLQHYQREIQQSTAILREPPSNSDSNSPNKKGSTGAAATNVTPRQVGKRK</sequence>
<evidence type="ECO:0000256" key="1">
    <source>
        <dbReference type="SAM" id="MobiDB-lite"/>
    </source>
</evidence>
<evidence type="ECO:0000313" key="2">
    <source>
        <dbReference type="EMBL" id="RLO10365.1"/>
    </source>
</evidence>
<evidence type="ECO:0000313" key="3">
    <source>
        <dbReference type="Proteomes" id="UP000275652"/>
    </source>
</evidence>
<feature type="compositionally biased region" description="Low complexity" evidence="1">
    <location>
        <begin position="43"/>
        <end position="53"/>
    </location>
</feature>
<proteinExistence type="predicted"/>
<dbReference type="Proteomes" id="UP000275652">
    <property type="component" value="Unassembled WGS sequence"/>
</dbReference>
<feature type="compositionally biased region" description="Polar residues" evidence="1">
    <location>
        <begin position="54"/>
        <end position="67"/>
    </location>
</feature>
<protein>
    <submittedName>
        <fullName evidence="2">Uncharacterized protein</fullName>
    </submittedName>
</protein>
<name>A0A9X8E690_APHAT</name>
<dbReference type="AlphaFoldDB" id="A0A9X8E690"/>
<accession>A0A9X8E690</accession>
<feature type="region of interest" description="Disordered" evidence="1">
    <location>
        <begin position="36"/>
        <end position="74"/>
    </location>
</feature>